<reference evidence="1" key="2">
    <citation type="submission" date="2018-05" db="EMBL/GenBank/DDBJ databases">
        <title>OgluRS3 (Oryza glumaepatula Reference Sequence Version 3).</title>
        <authorList>
            <person name="Zhang J."/>
            <person name="Kudrna D."/>
            <person name="Lee S."/>
            <person name="Talag J."/>
            <person name="Welchert J."/>
            <person name="Wing R.A."/>
        </authorList>
    </citation>
    <scope>NUCLEOTIDE SEQUENCE [LARGE SCALE GENOMIC DNA]</scope>
</reference>
<evidence type="ECO:0000313" key="1">
    <source>
        <dbReference type="EnsemblPlants" id="OGLUM10G17410.1"/>
    </source>
</evidence>
<accession>A0A0E0BDA3</accession>
<organism evidence="1">
    <name type="scientific">Oryza glumipatula</name>
    <dbReference type="NCBI Taxonomy" id="40148"/>
    <lineage>
        <taxon>Eukaryota</taxon>
        <taxon>Viridiplantae</taxon>
        <taxon>Streptophyta</taxon>
        <taxon>Embryophyta</taxon>
        <taxon>Tracheophyta</taxon>
        <taxon>Spermatophyta</taxon>
        <taxon>Magnoliopsida</taxon>
        <taxon>Liliopsida</taxon>
        <taxon>Poales</taxon>
        <taxon>Poaceae</taxon>
        <taxon>BOP clade</taxon>
        <taxon>Oryzoideae</taxon>
        <taxon>Oryzeae</taxon>
        <taxon>Oryzinae</taxon>
        <taxon>Oryza</taxon>
    </lineage>
</organism>
<dbReference type="AlphaFoldDB" id="A0A0E0BDA3"/>
<keyword evidence="2" id="KW-1185">Reference proteome</keyword>
<evidence type="ECO:0000313" key="2">
    <source>
        <dbReference type="Proteomes" id="UP000026961"/>
    </source>
</evidence>
<sequence>MEQQVKVVARSNSFSIYSLCVRVRSPAHQSWATQRELDSVKAQREDLVKAQVTNLRVLFPSRGEGKDPFMMAGCRRMAESAARIATNHALAMVKSHYPWVDMAAVEEGYAADYSEEDVGWRLEEVAYAAAALNMWGNVWQRLKLVNTLAFKFAVSPADALMLQVRKALPPKCLGISPGFEMCARHGGRRLQVSCVAIQRETRTVKPMKPRSSVNS</sequence>
<dbReference type="Gramene" id="OGLUM10G17410.1">
    <property type="protein sequence ID" value="OGLUM10G17410.1"/>
    <property type="gene ID" value="OGLUM10G17410"/>
</dbReference>
<reference evidence="1" key="1">
    <citation type="submission" date="2015-04" db="UniProtKB">
        <authorList>
            <consortium name="EnsemblPlants"/>
        </authorList>
    </citation>
    <scope>IDENTIFICATION</scope>
</reference>
<name>A0A0E0BDA3_9ORYZ</name>
<dbReference type="HOGENOM" id="CLU_1285032_0_0_1"/>
<dbReference type="EnsemblPlants" id="OGLUM10G17410.1">
    <property type="protein sequence ID" value="OGLUM10G17410.1"/>
    <property type="gene ID" value="OGLUM10G17410"/>
</dbReference>
<dbReference type="eggNOG" id="ENOG502R5Z3">
    <property type="taxonomic scope" value="Eukaryota"/>
</dbReference>
<proteinExistence type="predicted"/>
<dbReference type="Proteomes" id="UP000026961">
    <property type="component" value="Chromosome 10"/>
</dbReference>
<protein>
    <submittedName>
        <fullName evidence="1">Uncharacterized protein</fullName>
    </submittedName>
</protein>